<organism evidence="2 3">
    <name type="scientific">Gloeobacter morelensis MG652769</name>
    <dbReference type="NCBI Taxonomy" id="2781736"/>
    <lineage>
        <taxon>Bacteria</taxon>
        <taxon>Bacillati</taxon>
        <taxon>Cyanobacteriota</taxon>
        <taxon>Cyanophyceae</taxon>
        <taxon>Gloeobacterales</taxon>
        <taxon>Gloeobacteraceae</taxon>
        <taxon>Gloeobacter</taxon>
        <taxon>Gloeobacter morelensis</taxon>
    </lineage>
</organism>
<dbReference type="PANTHER" id="PTHR43064">
    <property type="entry name" value="PHOSPHORIBOSYLAMINOIMIDAZOLE CARBOXYLASE-RELATED"/>
    <property type="match status" value="1"/>
</dbReference>
<dbReference type="PANTHER" id="PTHR43064:SF1">
    <property type="entry name" value="SLL1489 PROTEIN"/>
    <property type="match status" value="1"/>
</dbReference>
<dbReference type="InterPro" id="IPR039476">
    <property type="entry name" value="P2CMN_synthase_LarB"/>
</dbReference>
<dbReference type="NCBIfam" id="NF033503">
    <property type="entry name" value="LarB"/>
    <property type="match status" value="1"/>
</dbReference>
<gene>
    <name evidence="2" type="primary">larB</name>
    <name evidence="2" type="ORF">ISF26_21605</name>
</gene>
<dbReference type="InterPro" id="IPR000031">
    <property type="entry name" value="PurE_dom"/>
</dbReference>
<dbReference type="Gene3D" id="3.40.50.1970">
    <property type="match status" value="1"/>
</dbReference>
<evidence type="ECO:0000313" key="2">
    <source>
        <dbReference type="EMBL" id="UFP94315.1"/>
    </source>
</evidence>
<dbReference type="SUPFAM" id="SSF52255">
    <property type="entry name" value="N5-CAIR mutase (phosphoribosylaminoimidazole carboxylase, PurE)"/>
    <property type="match status" value="1"/>
</dbReference>
<sequence length="272" mass="28655">MNAELLKQLLQSVADGNLQVTEALGKLRTFQLESLDFAKLDHHRALRTGFPEVVWGPGKTCEQIAAILVRLSEYNSVAMATRIDPATFEQVRERLPEARYYSQARICALFNPRLTPNRIAGCVGVVSAGTADLPVADEAAVTAELCGAEVLRLWDVGVAGIHRLLSNLPALEQADVLVVVAGMEGALASVVGGLARVPVIAVPTSVGYGAHFGGLAALLAMLNSCAPGIGVVNIDNGFGAAMLAAQILRVAERKHPAASQTSPDQSARSDQK</sequence>
<dbReference type="EMBL" id="CP063845">
    <property type="protein sequence ID" value="UFP94315.1"/>
    <property type="molecule type" value="Genomic_DNA"/>
</dbReference>
<proteinExistence type="predicted"/>
<keyword evidence="3" id="KW-1185">Reference proteome</keyword>
<protein>
    <submittedName>
        <fullName evidence="2">Nickel pincer cofactor biosynthesis protein LarB</fullName>
    </submittedName>
</protein>
<feature type="domain" description="PurE" evidence="1">
    <location>
        <begin position="121"/>
        <end position="263"/>
    </location>
</feature>
<accession>A0ABY3PKY9</accession>
<name>A0ABY3PKY9_9CYAN</name>
<dbReference type="SMART" id="SM01001">
    <property type="entry name" value="AIRC"/>
    <property type="match status" value="1"/>
</dbReference>
<dbReference type="Proteomes" id="UP001054846">
    <property type="component" value="Chromosome"/>
</dbReference>
<dbReference type="Pfam" id="PF00731">
    <property type="entry name" value="AIRC"/>
    <property type="match status" value="1"/>
</dbReference>
<evidence type="ECO:0000259" key="1">
    <source>
        <dbReference type="SMART" id="SM01001"/>
    </source>
</evidence>
<evidence type="ECO:0000313" key="3">
    <source>
        <dbReference type="Proteomes" id="UP001054846"/>
    </source>
</evidence>
<reference evidence="2 3" key="1">
    <citation type="journal article" date="2021" name="Genome Biol. Evol.">
        <title>Complete Genome Sequencing of a Novel Gloeobacter Species from a Waterfall Cave in Mexico.</title>
        <authorList>
            <person name="Saw J.H."/>
            <person name="Cardona T."/>
            <person name="Montejano G."/>
        </authorList>
    </citation>
    <scope>NUCLEOTIDE SEQUENCE [LARGE SCALE GENOMIC DNA]</scope>
    <source>
        <strain evidence="2">MG652769</strain>
    </source>
</reference>
<dbReference type="RefSeq" id="WP_230841374.1">
    <property type="nucleotide sequence ID" value="NZ_CP063845.1"/>
</dbReference>